<dbReference type="InterPro" id="IPR042070">
    <property type="entry name" value="PucR_C-HTH_sf"/>
</dbReference>
<dbReference type="PANTHER" id="PTHR33744:SF7">
    <property type="entry name" value="PUCR FAMILY TRANSCRIPTIONAL REGULATOR"/>
    <property type="match status" value="1"/>
</dbReference>
<feature type="region of interest" description="Disordered" evidence="2">
    <location>
        <begin position="1"/>
        <end position="71"/>
    </location>
</feature>
<dbReference type="EMBL" id="BAAATR010000001">
    <property type="protein sequence ID" value="GAA2227455.1"/>
    <property type="molecule type" value="Genomic_DNA"/>
</dbReference>
<name>A0ABP5Q864_9ACTN</name>
<comment type="caution">
    <text evidence="5">The sequence shown here is derived from an EMBL/GenBank/DDBJ whole genome shotgun (WGS) entry which is preliminary data.</text>
</comment>
<proteinExistence type="inferred from homology"/>
<evidence type="ECO:0000313" key="5">
    <source>
        <dbReference type="EMBL" id="GAA2227455.1"/>
    </source>
</evidence>
<protein>
    <submittedName>
        <fullName evidence="5">Fatty acid biosynthesis transcriptional regulator FasR</fullName>
    </submittedName>
</protein>
<dbReference type="InterPro" id="IPR051448">
    <property type="entry name" value="CdaR-like_regulators"/>
</dbReference>
<accession>A0ABP5Q864</accession>
<feature type="domain" description="CdaR GGDEF-like" evidence="4">
    <location>
        <begin position="236"/>
        <end position="348"/>
    </location>
</feature>
<dbReference type="Pfam" id="PF13556">
    <property type="entry name" value="HTH_30"/>
    <property type="match status" value="1"/>
</dbReference>
<dbReference type="PANTHER" id="PTHR33744">
    <property type="entry name" value="CARBOHYDRATE DIACID REGULATOR"/>
    <property type="match status" value="1"/>
</dbReference>
<feature type="compositionally biased region" description="Low complexity" evidence="2">
    <location>
        <begin position="39"/>
        <end position="53"/>
    </location>
</feature>
<dbReference type="Gene3D" id="1.10.10.2840">
    <property type="entry name" value="PucR C-terminal helix-turn-helix domain"/>
    <property type="match status" value="1"/>
</dbReference>
<sequence length="463" mass="48820">MPAASANSDKKSGATKVAPVKAATGGAAVTAPDPEDTGPAQAPAKAAAKSPAKSAERPRNGRPGRLTAQERKLAAERAELRAATLKRLEKSAGKLASAAIARMDDQLGWYRRMPPEHRSWIGLVAQAGIAAFTEWYRHPEAPQAISTDVFGTAPRELTRAITLRQTVELIRTTIEVMEEAIEEVAAPGDEAGMRESVLVYAREIAFATAQVYAQAAEARGAWDARLEALVVNSLLSGDADEGVLSRAAALGWGQPTQVRVVMGSAPDGDSELVVEAIRRAARYAKLHVLTGVLGKRLVVVVGGDKEPVHAARALIGQFAPGPVVVGPTVPDLLSATRSAAAAAAGLRACAAWPDAPRPVLADDLLPERALAGDQAARRQLVEEIYTPLDEAGSALLETLSVYLEQASSLEGAARMLFVHPNTVRYRLRRVTDVTGYAPSDVRSAFTLRIALALGRLGSVAEQG</sequence>
<evidence type="ECO:0000256" key="2">
    <source>
        <dbReference type="SAM" id="MobiDB-lite"/>
    </source>
</evidence>
<feature type="domain" description="PucR C-terminal helix-turn-helix" evidence="3">
    <location>
        <begin position="395"/>
        <end position="452"/>
    </location>
</feature>
<evidence type="ECO:0000313" key="6">
    <source>
        <dbReference type="Proteomes" id="UP001500305"/>
    </source>
</evidence>
<reference evidence="6" key="1">
    <citation type="journal article" date="2019" name="Int. J. Syst. Evol. Microbiol.">
        <title>The Global Catalogue of Microorganisms (GCM) 10K type strain sequencing project: providing services to taxonomists for standard genome sequencing and annotation.</title>
        <authorList>
            <consortium name="The Broad Institute Genomics Platform"/>
            <consortium name="The Broad Institute Genome Sequencing Center for Infectious Disease"/>
            <person name="Wu L."/>
            <person name="Ma J."/>
        </authorList>
    </citation>
    <scope>NUCLEOTIDE SEQUENCE [LARGE SCALE GENOMIC DNA]</scope>
    <source>
        <strain evidence="6">JCM 7356</strain>
    </source>
</reference>
<keyword evidence="6" id="KW-1185">Reference proteome</keyword>
<comment type="similarity">
    <text evidence="1">Belongs to the CdaR family.</text>
</comment>
<gene>
    <name evidence="5" type="primary">fasR</name>
    <name evidence="5" type="ORF">GCM10010430_03660</name>
</gene>
<organism evidence="5 6">
    <name type="scientific">Kitasatospora cystarginea</name>
    <dbReference type="NCBI Taxonomy" id="58350"/>
    <lineage>
        <taxon>Bacteria</taxon>
        <taxon>Bacillati</taxon>
        <taxon>Actinomycetota</taxon>
        <taxon>Actinomycetes</taxon>
        <taxon>Kitasatosporales</taxon>
        <taxon>Streptomycetaceae</taxon>
        <taxon>Kitasatospora</taxon>
    </lineage>
</organism>
<feature type="compositionally biased region" description="Low complexity" evidence="2">
    <location>
        <begin position="16"/>
        <end position="32"/>
    </location>
</feature>
<dbReference type="Pfam" id="PF17853">
    <property type="entry name" value="GGDEF_2"/>
    <property type="match status" value="1"/>
</dbReference>
<dbReference type="InterPro" id="IPR025736">
    <property type="entry name" value="PucR_C-HTH_dom"/>
</dbReference>
<evidence type="ECO:0000259" key="4">
    <source>
        <dbReference type="Pfam" id="PF17853"/>
    </source>
</evidence>
<dbReference type="Proteomes" id="UP001500305">
    <property type="component" value="Unassembled WGS sequence"/>
</dbReference>
<evidence type="ECO:0000259" key="3">
    <source>
        <dbReference type="Pfam" id="PF13556"/>
    </source>
</evidence>
<dbReference type="InterPro" id="IPR041522">
    <property type="entry name" value="CdaR_GGDEF"/>
</dbReference>
<evidence type="ECO:0000256" key="1">
    <source>
        <dbReference type="ARBA" id="ARBA00006754"/>
    </source>
</evidence>